<sequence length="39" mass="4462">MTVKLLGLSDYPFLLSMKQQGIVQVEAFQCKSNDQLLQF</sequence>
<gene>
    <name evidence="1" type="ORF">PSON_ATCC_30995.1.T1230108</name>
</gene>
<evidence type="ECO:0000313" key="2">
    <source>
        <dbReference type="Proteomes" id="UP000692954"/>
    </source>
</evidence>
<keyword evidence="2" id="KW-1185">Reference proteome</keyword>
<protein>
    <submittedName>
        <fullName evidence="1">Uncharacterized protein</fullName>
    </submittedName>
</protein>
<proteinExistence type="predicted"/>
<dbReference type="EMBL" id="CAJJDN010000123">
    <property type="protein sequence ID" value="CAD8119929.1"/>
    <property type="molecule type" value="Genomic_DNA"/>
</dbReference>
<reference evidence="1" key="1">
    <citation type="submission" date="2021-01" db="EMBL/GenBank/DDBJ databases">
        <authorList>
            <consortium name="Genoscope - CEA"/>
            <person name="William W."/>
        </authorList>
    </citation>
    <scope>NUCLEOTIDE SEQUENCE</scope>
</reference>
<dbReference type="Proteomes" id="UP000692954">
    <property type="component" value="Unassembled WGS sequence"/>
</dbReference>
<organism evidence="1 2">
    <name type="scientific">Paramecium sonneborni</name>
    <dbReference type="NCBI Taxonomy" id="65129"/>
    <lineage>
        <taxon>Eukaryota</taxon>
        <taxon>Sar</taxon>
        <taxon>Alveolata</taxon>
        <taxon>Ciliophora</taxon>
        <taxon>Intramacronucleata</taxon>
        <taxon>Oligohymenophorea</taxon>
        <taxon>Peniculida</taxon>
        <taxon>Parameciidae</taxon>
        <taxon>Paramecium</taxon>
    </lineage>
</organism>
<dbReference type="AlphaFoldDB" id="A0A8S1QWQ5"/>
<evidence type="ECO:0000313" key="1">
    <source>
        <dbReference type="EMBL" id="CAD8119929.1"/>
    </source>
</evidence>
<comment type="caution">
    <text evidence="1">The sequence shown here is derived from an EMBL/GenBank/DDBJ whole genome shotgun (WGS) entry which is preliminary data.</text>
</comment>
<name>A0A8S1QWQ5_9CILI</name>
<accession>A0A8S1QWQ5</accession>